<dbReference type="RefSeq" id="WP_185193309.1">
    <property type="nucleotide sequence ID" value="NZ_JACKXD010000004.1"/>
</dbReference>
<feature type="transmembrane region" description="Helical" evidence="7">
    <location>
        <begin position="472"/>
        <end position="492"/>
    </location>
</feature>
<organism evidence="9 10">
    <name type="scientific">Halobellus ruber</name>
    <dbReference type="NCBI Taxonomy" id="2761102"/>
    <lineage>
        <taxon>Archaea</taxon>
        <taxon>Methanobacteriati</taxon>
        <taxon>Methanobacteriota</taxon>
        <taxon>Stenosarchaea group</taxon>
        <taxon>Halobacteria</taxon>
        <taxon>Halobacteriales</taxon>
        <taxon>Haloferacaceae</taxon>
        <taxon>Halobellus</taxon>
    </lineage>
</organism>
<evidence type="ECO:0000256" key="4">
    <source>
        <dbReference type="ARBA" id="ARBA00022989"/>
    </source>
</evidence>
<keyword evidence="5 7" id="KW-0472">Membrane</keyword>
<keyword evidence="2" id="KW-1003">Cell membrane</keyword>
<keyword evidence="4 7" id="KW-1133">Transmembrane helix</keyword>
<comment type="subcellular location">
    <subcellularLocation>
        <location evidence="1">Cell membrane</location>
        <topology evidence="1">Multi-pass membrane protein</topology>
    </subcellularLocation>
</comment>
<evidence type="ECO:0000256" key="2">
    <source>
        <dbReference type="ARBA" id="ARBA00022475"/>
    </source>
</evidence>
<accession>A0A7J9SJN7</accession>
<feature type="transmembrane region" description="Helical" evidence="7">
    <location>
        <begin position="145"/>
        <end position="162"/>
    </location>
</feature>
<feature type="transmembrane region" description="Helical" evidence="7">
    <location>
        <begin position="174"/>
        <end position="192"/>
    </location>
</feature>
<reference evidence="9 10" key="1">
    <citation type="submission" date="2020-08" db="EMBL/GenBank/DDBJ databases">
        <authorList>
            <person name="Seo M.-J."/>
        </authorList>
    </citation>
    <scope>NUCLEOTIDE SEQUENCE [LARGE SCALE GENOMIC DNA]</scope>
    <source>
        <strain evidence="9 10">MBLA0160</strain>
    </source>
</reference>
<feature type="transmembrane region" description="Helical" evidence="7">
    <location>
        <begin position="372"/>
        <end position="391"/>
    </location>
</feature>
<dbReference type="Pfam" id="PF13520">
    <property type="entry name" value="AA_permease_2"/>
    <property type="match status" value="1"/>
</dbReference>
<dbReference type="Proteomes" id="UP000546257">
    <property type="component" value="Unassembled WGS sequence"/>
</dbReference>
<dbReference type="EMBL" id="JACKXD010000004">
    <property type="protein sequence ID" value="MBB6646928.1"/>
    <property type="molecule type" value="Genomic_DNA"/>
</dbReference>
<sequence length="823" mass="87472">MPDTPVSSSTRAEGEEEQAVTEDLNPEIGLLGALAIGVGTMIAAGIFVLSGLAVEKVGAVAILSFVIAAFVAAFTAAAYAEFSSIYQESGGGYMYTANTFDSNLTYIMGWTMILGYPASAAFYLAAFSDWFFRFIYPPLSIPKALPFWIPGLAILALLVFVNMRGTEESNQFQIVVTGLKVALLLLFLYGGLQALDVSVVQQSIAENIGDVANIGLTSALVFITFFGFSAIATNAEEIKDPGDTIPKAIYLSMGIVSVIYALVVLVIVIAVNSDAFVQFLAANVDLGGVDAAEYIATHGEVSMGYAARYFLGLPYNAGFYVIIVGALFSMLSAANATIMAGSRVKLAMARRDHLPRNFEQIHPSWNTPYKTVLLTGGLISLYIFVFAVLFGETGGSEPLFGVHLGIEGLAQFANFLLITGLSVVNVALVVNRRKYPDIDRGFRVPLVPIVPALAVLANVALIGTIVTDTIGQYAVALGILAEVIGVGVWFAWKSRTPPVEQLEEETPTAVAEYTSPGGSGYQIVVPIANPRNAPQLMRTATTLAAENDGEVLVMSAVTVPEQTPLSRGRDRTEEKRDVLNQAMSIAEDADVPVSGTIRIGHHAANAIINTVAQHDSDAVIVGWGGDRSKDSEAVLGSVVDRVVTKADCDVYVERIGMDADGTLDSILLPTAGGPHAELAAESAAALARGTGATVTAAYVINPDASEGAYDQARSLLATAGETFEGGGAFETKLLESDDIVAALVEESANHDLTVVGATREGVFQRFLFGTIPEMVATRAANTVIMTKRNLDVRSRLQQSVDKFRERATGRSRTMERAEKEREA</sequence>
<dbReference type="InterPro" id="IPR006016">
    <property type="entry name" value="UspA"/>
</dbReference>
<dbReference type="AlphaFoldDB" id="A0A7J9SJN7"/>
<dbReference type="Gene3D" id="3.40.50.620">
    <property type="entry name" value="HUPs"/>
    <property type="match status" value="2"/>
</dbReference>
<feature type="transmembrane region" description="Helical" evidence="7">
    <location>
        <begin position="442"/>
        <end position="466"/>
    </location>
</feature>
<evidence type="ECO:0000313" key="9">
    <source>
        <dbReference type="EMBL" id="MBB6646928.1"/>
    </source>
</evidence>
<dbReference type="PANTHER" id="PTHR42770:SF11">
    <property type="entry name" value="INNER MEMBRANE TRANSPORT PROTEIN YBAT"/>
    <property type="match status" value="1"/>
</dbReference>
<feature type="transmembrane region" description="Helical" evidence="7">
    <location>
        <begin position="212"/>
        <end position="236"/>
    </location>
</feature>
<feature type="transmembrane region" description="Helical" evidence="7">
    <location>
        <begin position="411"/>
        <end position="430"/>
    </location>
</feature>
<dbReference type="InterPro" id="IPR002293">
    <property type="entry name" value="AA/rel_permease1"/>
</dbReference>
<dbReference type="InterPro" id="IPR050367">
    <property type="entry name" value="APC_superfamily"/>
</dbReference>
<feature type="domain" description="UspA" evidence="8">
    <location>
        <begin position="523"/>
        <end position="652"/>
    </location>
</feature>
<evidence type="ECO:0000256" key="3">
    <source>
        <dbReference type="ARBA" id="ARBA00022692"/>
    </source>
</evidence>
<protein>
    <submittedName>
        <fullName evidence="9">Amino acid permease</fullName>
    </submittedName>
</protein>
<feature type="domain" description="UspA" evidence="8">
    <location>
        <begin position="664"/>
        <end position="787"/>
    </location>
</feature>
<feature type="transmembrane region" description="Helical" evidence="7">
    <location>
        <begin position="28"/>
        <end position="53"/>
    </location>
</feature>
<feature type="transmembrane region" description="Helical" evidence="7">
    <location>
        <begin position="317"/>
        <end position="341"/>
    </location>
</feature>
<feature type="region of interest" description="Disordered" evidence="6">
    <location>
        <begin position="803"/>
        <end position="823"/>
    </location>
</feature>
<evidence type="ECO:0000256" key="7">
    <source>
        <dbReference type="SAM" id="Phobius"/>
    </source>
</evidence>
<evidence type="ECO:0000256" key="6">
    <source>
        <dbReference type="SAM" id="MobiDB-lite"/>
    </source>
</evidence>
<dbReference type="GO" id="GO:0022857">
    <property type="term" value="F:transmembrane transporter activity"/>
    <property type="evidence" value="ECO:0007669"/>
    <property type="project" value="InterPro"/>
</dbReference>
<dbReference type="Pfam" id="PF00582">
    <property type="entry name" value="Usp"/>
    <property type="match status" value="2"/>
</dbReference>
<feature type="transmembrane region" description="Helical" evidence="7">
    <location>
        <begin position="103"/>
        <end position="125"/>
    </location>
</feature>
<dbReference type="PANTHER" id="PTHR42770">
    <property type="entry name" value="AMINO ACID TRANSPORTER-RELATED"/>
    <property type="match status" value="1"/>
</dbReference>
<feature type="transmembrane region" description="Helical" evidence="7">
    <location>
        <begin position="248"/>
        <end position="271"/>
    </location>
</feature>
<dbReference type="GO" id="GO:0005886">
    <property type="term" value="C:plasma membrane"/>
    <property type="evidence" value="ECO:0007669"/>
    <property type="project" value="UniProtKB-SubCell"/>
</dbReference>
<dbReference type="Gene3D" id="1.20.1740.10">
    <property type="entry name" value="Amino acid/polyamine transporter I"/>
    <property type="match status" value="1"/>
</dbReference>
<feature type="transmembrane region" description="Helical" evidence="7">
    <location>
        <begin position="59"/>
        <end position="82"/>
    </location>
</feature>
<evidence type="ECO:0000259" key="8">
    <source>
        <dbReference type="Pfam" id="PF00582"/>
    </source>
</evidence>
<gene>
    <name evidence="9" type="ORF">H5V44_11645</name>
</gene>
<proteinExistence type="predicted"/>
<name>A0A7J9SJN7_9EURY</name>
<dbReference type="CDD" id="cd00293">
    <property type="entry name" value="USP-like"/>
    <property type="match status" value="2"/>
</dbReference>
<keyword evidence="10" id="KW-1185">Reference proteome</keyword>
<dbReference type="SUPFAM" id="SSF52402">
    <property type="entry name" value="Adenine nucleotide alpha hydrolases-like"/>
    <property type="match status" value="2"/>
</dbReference>
<evidence type="ECO:0000256" key="1">
    <source>
        <dbReference type="ARBA" id="ARBA00004651"/>
    </source>
</evidence>
<evidence type="ECO:0000256" key="5">
    <source>
        <dbReference type="ARBA" id="ARBA00023136"/>
    </source>
</evidence>
<evidence type="ECO:0000313" key="10">
    <source>
        <dbReference type="Proteomes" id="UP000546257"/>
    </source>
</evidence>
<comment type="caution">
    <text evidence="9">The sequence shown here is derived from an EMBL/GenBank/DDBJ whole genome shotgun (WGS) entry which is preliminary data.</text>
</comment>
<dbReference type="InterPro" id="IPR014729">
    <property type="entry name" value="Rossmann-like_a/b/a_fold"/>
</dbReference>
<keyword evidence="3 7" id="KW-0812">Transmembrane</keyword>